<dbReference type="PANTHER" id="PTHR39087:SF2">
    <property type="entry name" value="UPF0104 MEMBRANE PROTEIN MJ1595"/>
    <property type="match status" value="1"/>
</dbReference>
<feature type="transmembrane region" description="Helical" evidence="6">
    <location>
        <begin position="94"/>
        <end position="114"/>
    </location>
</feature>
<comment type="caution">
    <text evidence="7">The sequence shown here is derived from an EMBL/GenBank/DDBJ whole genome shotgun (WGS) entry which is preliminary data.</text>
</comment>
<organism evidence="7 8">
    <name type="scientific">Kribbella turkmenica</name>
    <dbReference type="NCBI Taxonomy" id="2530375"/>
    <lineage>
        <taxon>Bacteria</taxon>
        <taxon>Bacillati</taxon>
        <taxon>Actinomycetota</taxon>
        <taxon>Actinomycetes</taxon>
        <taxon>Propionibacteriales</taxon>
        <taxon>Kribbellaceae</taxon>
        <taxon>Kribbella</taxon>
    </lineage>
</organism>
<evidence type="ECO:0000256" key="1">
    <source>
        <dbReference type="ARBA" id="ARBA00004651"/>
    </source>
</evidence>
<dbReference type="Proteomes" id="UP000295172">
    <property type="component" value="Unassembled WGS sequence"/>
</dbReference>
<reference evidence="7 8" key="1">
    <citation type="submission" date="2019-02" db="EMBL/GenBank/DDBJ databases">
        <title>Draft genome sequences of novel Actinobacteria.</title>
        <authorList>
            <person name="Sahin N."/>
            <person name="Ay H."/>
            <person name="Saygin H."/>
        </authorList>
    </citation>
    <scope>NUCLEOTIDE SEQUENCE [LARGE SCALE GENOMIC DNA]</scope>
    <source>
        <strain evidence="7 8">16K104</strain>
    </source>
</reference>
<evidence type="ECO:0000256" key="4">
    <source>
        <dbReference type="ARBA" id="ARBA00022989"/>
    </source>
</evidence>
<dbReference type="GO" id="GO:0005886">
    <property type="term" value="C:plasma membrane"/>
    <property type="evidence" value="ECO:0007669"/>
    <property type="project" value="UniProtKB-SubCell"/>
</dbReference>
<name>A0A4R4WY68_9ACTN</name>
<proteinExistence type="predicted"/>
<gene>
    <name evidence="7" type="ORF">E1218_19030</name>
</gene>
<keyword evidence="5 6" id="KW-0472">Membrane</keyword>
<dbReference type="Pfam" id="PF03706">
    <property type="entry name" value="LPG_synthase_TM"/>
    <property type="match status" value="1"/>
</dbReference>
<keyword evidence="8" id="KW-1185">Reference proteome</keyword>
<dbReference type="InterPro" id="IPR022791">
    <property type="entry name" value="L-PG_synthase/AglD"/>
</dbReference>
<protein>
    <submittedName>
        <fullName evidence="7">Flippase-like domain-containing protein</fullName>
    </submittedName>
</protein>
<evidence type="ECO:0000256" key="5">
    <source>
        <dbReference type="ARBA" id="ARBA00023136"/>
    </source>
</evidence>
<comment type="subcellular location">
    <subcellularLocation>
        <location evidence="1">Cell membrane</location>
        <topology evidence="1">Multi-pass membrane protein</topology>
    </subcellularLocation>
</comment>
<keyword evidence="4 6" id="KW-1133">Transmembrane helix</keyword>
<feature type="transmembrane region" description="Helical" evidence="6">
    <location>
        <begin position="134"/>
        <end position="160"/>
    </location>
</feature>
<evidence type="ECO:0000313" key="7">
    <source>
        <dbReference type="EMBL" id="TDD22632.1"/>
    </source>
</evidence>
<evidence type="ECO:0000313" key="8">
    <source>
        <dbReference type="Proteomes" id="UP000295172"/>
    </source>
</evidence>
<dbReference type="PANTHER" id="PTHR39087">
    <property type="entry name" value="UPF0104 MEMBRANE PROTEIN MJ1595"/>
    <property type="match status" value="1"/>
</dbReference>
<dbReference type="OrthoDB" id="5182677at2"/>
<keyword evidence="2" id="KW-1003">Cell membrane</keyword>
<dbReference type="EMBL" id="SMKR01000080">
    <property type="protein sequence ID" value="TDD22632.1"/>
    <property type="molecule type" value="Genomic_DNA"/>
</dbReference>
<evidence type="ECO:0000256" key="3">
    <source>
        <dbReference type="ARBA" id="ARBA00022692"/>
    </source>
</evidence>
<feature type="transmembrane region" description="Helical" evidence="6">
    <location>
        <begin position="172"/>
        <end position="189"/>
    </location>
</feature>
<feature type="transmembrane region" description="Helical" evidence="6">
    <location>
        <begin position="60"/>
        <end position="82"/>
    </location>
</feature>
<dbReference type="AlphaFoldDB" id="A0A4R4WY68"/>
<evidence type="ECO:0000256" key="2">
    <source>
        <dbReference type="ARBA" id="ARBA00022475"/>
    </source>
</evidence>
<evidence type="ECO:0000256" key="6">
    <source>
        <dbReference type="SAM" id="Phobius"/>
    </source>
</evidence>
<feature type="transmembrane region" description="Helical" evidence="6">
    <location>
        <begin position="21"/>
        <end position="40"/>
    </location>
</feature>
<accession>A0A4R4WY68</accession>
<sequence length="351" mass="36703">MNRSRAQSRTGLLMTTTGRTRRVITSILSGAATAGLMLLLPRVVGSTWKAVGDVLSQVPLWDLAALAVVWIGGLWSHSFVLAASLPGLTRRRGLTLNLTGSAVANVLPLGGAAGTGLNYAMTRRWGFSPAAFGGFLAVTTLLNVVAKLGVVAVALALVPFIHSASAFSATSLLFLPVPVAVAVVVWVLADVNVATAFGRAVDRLIRTFRRDHRSQLASTVPELRHSVLRVLRAGWRPMTVGMLAYLALQLALLWLCFQVLGISLGLPVLVTALAVGQLLSLVPVTPGSAGVFEVGTAAALVALGGDPAGVTAGLLLFRGFTYLLEIPVGGVTLAIWCWTHRRPAAREAVAG</sequence>
<keyword evidence="3 6" id="KW-0812">Transmembrane</keyword>